<accession>A0ABR2DH60</accession>
<sequence length="154" mass="18039">MNDAKNRFQGAETIPIGDAIVMLAITQSRKDIAKKGPWFSRGTIDFHKHRTVGQSRRMWRIVSVKQPQLGQEESKNLKGFSPSGDLVKESKYHSTHESYCHRSGASRYSHEARPMHEKFHARVVNNWERIWREGIKTLLNLQERRNECWTKNPR</sequence>
<gene>
    <name evidence="1" type="ORF">V6N12_044064</name>
</gene>
<organism evidence="1 2">
    <name type="scientific">Hibiscus sabdariffa</name>
    <name type="common">roselle</name>
    <dbReference type="NCBI Taxonomy" id="183260"/>
    <lineage>
        <taxon>Eukaryota</taxon>
        <taxon>Viridiplantae</taxon>
        <taxon>Streptophyta</taxon>
        <taxon>Embryophyta</taxon>
        <taxon>Tracheophyta</taxon>
        <taxon>Spermatophyta</taxon>
        <taxon>Magnoliopsida</taxon>
        <taxon>eudicotyledons</taxon>
        <taxon>Gunneridae</taxon>
        <taxon>Pentapetalae</taxon>
        <taxon>rosids</taxon>
        <taxon>malvids</taxon>
        <taxon>Malvales</taxon>
        <taxon>Malvaceae</taxon>
        <taxon>Malvoideae</taxon>
        <taxon>Hibiscus</taxon>
    </lineage>
</organism>
<proteinExistence type="predicted"/>
<keyword evidence="2" id="KW-1185">Reference proteome</keyword>
<dbReference type="EMBL" id="JBBPBM010000028">
    <property type="protein sequence ID" value="KAK8537923.1"/>
    <property type="molecule type" value="Genomic_DNA"/>
</dbReference>
<evidence type="ECO:0000313" key="1">
    <source>
        <dbReference type="EMBL" id="KAK8537923.1"/>
    </source>
</evidence>
<reference evidence="1 2" key="1">
    <citation type="journal article" date="2024" name="G3 (Bethesda)">
        <title>Genome assembly of Hibiscus sabdariffa L. provides insights into metabolisms of medicinal natural products.</title>
        <authorList>
            <person name="Kim T."/>
        </authorList>
    </citation>
    <scope>NUCLEOTIDE SEQUENCE [LARGE SCALE GENOMIC DNA]</scope>
    <source>
        <strain evidence="1">TK-2024</strain>
        <tissue evidence="1">Old leaves</tissue>
    </source>
</reference>
<comment type="caution">
    <text evidence="1">The sequence shown here is derived from an EMBL/GenBank/DDBJ whole genome shotgun (WGS) entry which is preliminary data.</text>
</comment>
<dbReference type="Proteomes" id="UP001472677">
    <property type="component" value="Unassembled WGS sequence"/>
</dbReference>
<evidence type="ECO:0000313" key="2">
    <source>
        <dbReference type="Proteomes" id="UP001472677"/>
    </source>
</evidence>
<name>A0ABR2DH60_9ROSI</name>
<protein>
    <submittedName>
        <fullName evidence="1">Uncharacterized protein</fullName>
    </submittedName>
</protein>